<accession>A0A1E3WBL6</accession>
<dbReference type="EMBL" id="LPWD01000147">
    <property type="protein sequence ID" value="ODS03209.1"/>
    <property type="molecule type" value="Genomic_DNA"/>
</dbReference>
<protein>
    <submittedName>
        <fullName evidence="2">Uncharacterized protein</fullName>
    </submittedName>
</protein>
<dbReference type="Proteomes" id="UP000095042">
    <property type="component" value="Unassembled WGS sequence"/>
</dbReference>
<keyword evidence="1" id="KW-1133">Transmembrane helix</keyword>
<sequence length="80" mass="8299">MPANASVPRGPRQFQAPDNDVLADTVAQIEASTLRNPLAAVAIAAGAGFLLSKLRADKLAWHLGLFPAIAGVAAGYFAKR</sequence>
<dbReference type="AlphaFoldDB" id="A0A1E3WBL6"/>
<organism evidence="2 3">
    <name type="scientific">Methyloceanibacter marginalis</name>
    <dbReference type="NCBI Taxonomy" id="1774971"/>
    <lineage>
        <taxon>Bacteria</taxon>
        <taxon>Pseudomonadati</taxon>
        <taxon>Pseudomonadota</taxon>
        <taxon>Alphaproteobacteria</taxon>
        <taxon>Hyphomicrobiales</taxon>
        <taxon>Hyphomicrobiaceae</taxon>
        <taxon>Methyloceanibacter</taxon>
    </lineage>
</organism>
<keyword evidence="1" id="KW-0472">Membrane</keyword>
<proteinExistence type="predicted"/>
<feature type="transmembrane region" description="Helical" evidence="1">
    <location>
        <begin position="59"/>
        <end position="78"/>
    </location>
</feature>
<evidence type="ECO:0000313" key="2">
    <source>
        <dbReference type="EMBL" id="ODS03209.1"/>
    </source>
</evidence>
<reference evidence="2 3" key="1">
    <citation type="journal article" date="2016" name="Environ. Microbiol.">
        <title>New Methyloceanibacter diversity from North Sea sediments includes methanotroph containing solely the soluble methane monooxygenase.</title>
        <authorList>
            <person name="Vekeman B."/>
            <person name="Kerckhof F.M."/>
            <person name="Cremers G."/>
            <person name="de Vos P."/>
            <person name="Vandamme P."/>
            <person name="Boon N."/>
            <person name="Op den Camp H.J."/>
            <person name="Heylen K."/>
        </authorList>
    </citation>
    <scope>NUCLEOTIDE SEQUENCE [LARGE SCALE GENOMIC DNA]</scope>
    <source>
        <strain evidence="2 3">R-67177</strain>
    </source>
</reference>
<keyword evidence="3" id="KW-1185">Reference proteome</keyword>
<dbReference type="OrthoDB" id="9967393at2"/>
<comment type="caution">
    <text evidence="2">The sequence shown here is derived from an EMBL/GenBank/DDBJ whole genome shotgun (WGS) entry which is preliminary data.</text>
</comment>
<evidence type="ECO:0000256" key="1">
    <source>
        <dbReference type="SAM" id="Phobius"/>
    </source>
</evidence>
<name>A0A1E3WBL6_9HYPH</name>
<evidence type="ECO:0000313" key="3">
    <source>
        <dbReference type="Proteomes" id="UP000095042"/>
    </source>
</evidence>
<dbReference type="RefSeq" id="WP_069623587.1">
    <property type="nucleotide sequence ID" value="NZ_LPWD01000147.1"/>
</dbReference>
<gene>
    <name evidence="2" type="ORF">AUC71_10850</name>
</gene>
<keyword evidence="1" id="KW-0812">Transmembrane</keyword>